<dbReference type="Proteomes" id="UP000054532">
    <property type="component" value="Unassembled WGS sequence"/>
</dbReference>
<proteinExistence type="predicted"/>
<accession>W2NET0</accession>
<evidence type="ECO:0000313" key="1">
    <source>
        <dbReference type="EMBL" id="ETM46418.1"/>
    </source>
</evidence>
<name>W2NET0_PHYNI</name>
<protein>
    <submittedName>
        <fullName evidence="1">Uncharacterized protein</fullName>
    </submittedName>
</protein>
<dbReference type="EMBL" id="KI692880">
    <property type="protein sequence ID" value="ETM46418.1"/>
    <property type="molecule type" value="Genomic_DNA"/>
</dbReference>
<gene>
    <name evidence="1" type="ORF">L914_08672</name>
</gene>
<dbReference type="AlphaFoldDB" id="W2NET0"/>
<sequence>MARDVFRLLEAAEVECLPTPRQSLSSMANATDNYK</sequence>
<reference evidence="1" key="1">
    <citation type="submission" date="2013-11" db="EMBL/GenBank/DDBJ databases">
        <title>The Genome Sequence of Phytophthora parasitica IAC_01/95.</title>
        <authorList>
            <consortium name="The Broad Institute Genomics Platform"/>
            <person name="Russ C."/>
            <person name="Tyler B."/>
            <person name="Panabieres F."/>
            <person name="Shan W."/>
            <person name="Tripathy S."/>
            <person name="Grunwald N."/>
            <person name="Machado M."/>
            <person name="Johnson C.S."/>
            <person name="Arredondo F."/>
            <person name="Hong C."/>
            <person name="Coffey M."/>
            <person name="Young S.K."/>
            <person name="Zeng Q."/>
            <person name="Gargeya S."/>
            <person name="Fitzgerald M."/>
            <person name="Abouelleil A."/>
            <person name="Alvarado L."/>
            <person name="Chapman S.B."/>
            <person name="Gainer-Dewar J."/>
            <person name="Goldberg J."/>
            <person name="Griggs A."/>
            <person name="Gujja S."/>
            <person name="Hansen M."/>
            <person name="Howarth C."/>
            <person name="Imamovic A."/>
            <person name="Ireland A."/>
            <person name="Larimer J."/>
            <person name="McCowan C."/>
            <person name="Murphy C."/>
            <person name="Pearson M."/>
            <person name="Poon T.W."/>
            <person name="Priest M."/>
            <person name="Roberts A."/>
            <person name="Saif S."/>
            <person name="Shea T."/>
            <person name="Sykes S."/>
            <person name="Wortman J."/>
            <person name="Nusbaum C."/>
            <person name="Birren B."/>
        </authorList>
    </citation>
    <scope>NUCLEOTIDE SEQUENCE [LARGE SCALE GENOMIC DNA]</scope>
    <source>
        <strain evidence="1">IAC_01/95</strain>
    </source>
</reference>
<organism evidence="1">
    <name type="scientific">Phytophthora nicotianae</name>
    <name type="common">Potato buckeye rot agent</name>
    <name type="synonym">Phytophthora parasitica</name>
    <dbReference type="NCBI Taxonomy" id="4792"/>
    <lineage>
        <taxon>Eukaryota</taxon>
        <taxon>Sar</taxon>
        <taxon>Stramenopiles</taxon>
        <taxon>Oomycota</taxon>
        <taxon>Peronosporomycetes</taxon>
        <taxon>Peronosporales</taxon>
        <taxon>Peronosporaceae</taxon>
        <taxon>Phytophthora</taxon>
    </lineage>
</organism>